<gene>
    <name evidence="2" type="ORF">GGX14DRAFT_606397</name>
</gene>
<dbReference type="EMBL" id="JARJCW010000155">
    <property type="protein sequence ID" value="KAJ7190173.1"/>
    <property type="molecule type" value="Genomic_DNA"/>
</dbReference>
<dbReference type="AlphaFoldDB" id="A0AAD6UNB8"/>
<comment type="caution">
    <text evidence="2">The sequence shown here is derived from an EMBL/GenBank/DDBJ whole genome shotgun (WGS) entry which is preliminary data.</text>
</comment>
<accession>A0AAD6UNB8</accession>
<name>A0AAD6UNB8_9AGAR</name>
<protein>
    <submittedName>
        <fullName evidence="2">Uncharacterized protein</fullName>
    </submittedName>
</protein>
<evidence type="ECO:0000256" key="1">
    <source>
        <dbReference type="SAM" id="MobiDB-lite"/>
    </source>
</evidence>
<sequence length="121" mass="13303">MTENTGQTGWPPLRQHPPSTPISVPARMRSAFDSLPGTPSGISHYPRTPLVSAKSRKTHRNGYETAPKTPSYIPFALNNISHPRQKAFTIDNSDRLKPCAALDPSEWTSLAVALRAWGRQG</sequence>
<proteinExistence type="predicted"/>
<reference evidence="2" key="1">
    <citation type="submission" date="2023-03" db="EMBL/GenBank/DDBJ databases">
        <title>Massive genome expansion in bonnet fungi (Mycena s.s.) driven by repeated elements and novel gene families across ecological guilds.</title>
        <authorList>
            <consortium name="Lawrence Berkeley National Laboratory"/>
            <person name="Harder C.B."/>
            <person name="Miyauchi S."/>
            <person name="Viragh M."/>
            <person name="Kuo A."/>
            <person name="Thoen E."/>
            <person name="Andreopoulos B."/>
            <person name="Lu D."/>
            <person name="Skrede I."/>
            <person name="Drula E."/>
            <person name="Henrissat B."/>
            <person name="Morin E."/>
            <person name="Kohler A."/>
            <person name="Barry K."/>
            <person name="LaButti K."/>
            <person name="Morin E."/>
            <person name="Salamov A."/>
            <person name="Lipzen A."/>
            <person name="Mereny Z."/>
            <person name="Hegedus B."/>
            <person name="Baldrian P."/>
            <person name="Stursova M."/>
            <person name="Weitz H."/>
            <person name="Taylor A."/>
            <person name="Grigoriev I.V."/>
            <person name="Nagy L.G."/>
            <person name="Martin F."/>
            <person name="Kauserud H."/>
        </authorList>
    </citation>
    <scope>NUCLEOTIDE SEQUENCE</scope>
    <source>
        <strain evidence="2">9144</strain>
    </source>
</reference>
<evidence type="ECO:0000313" key="3">
    <source>
        <dbReference type="Proteomes" id="UP001219525"/>
    </source>
</evidence>
<keyword evidence="3" id="KW-1185">Reference proteome</keyword>
<dbReference type="Proteomes" id="UP001219525">
    <property type="component" value="Unassembled WGS sequence"/>
</dbReference>
<evidence type="ECO:0000313" key="2">
    <source>
        <dbReference type="EMBL" id="KAJ7190173.1"/>
    </source>
</evidence>
<organism evidence="2 3">
    <name type="scientific">Mycena pura</name>
    <dbReference type="NCBI Taxonomy" id="153505"/>
    <lineage>
        <taxon>Eukaryota</taxon>
        <taxon>Fungi</taxon>
        <taxon>Dikarya</taxon>
        <taxon>Basidiomycota</taxon>
        <taxon>Agaricomycotina</taxon>
        <taxon>Agaricomycetes</taxon>
        <taxon>Agaricomycetidae</taxon>
        <taxon>Agaricales</taxon>
        <taxon>Marasmiineae</taxon>
        <taxon>Mycenaceae</taxon>
        <taxon>Mycena</taxon>
    </lineage>
</organism>
<feature type="region of interest" description="Disordered" evidence="1">
    <location>
        <begin position="1"/>
        <end position="25"/>
    </location>
</feature>